<dbReference type="Proteomes" id="UP001500994">
    <property type="component" value="Unassembled WGS sequence"/>
</dbReference>
<evidence type="ECO:0000313" key="2">
    <source>
        <dbReference type="EMBL" id="GAA2678643.1"/>
    </source>
</evidence>
<comment type="caution">
    <text evidence="2">The sequence shown here is derived from an EMBL/GenBank/DDBJ whole genome shotgun (WGS) entry which is preliminary data.</text>
</comment>
<reference evidence="2 3" key="1">
    <citation type="journal article" date="2019" name="Int. J. Syst. Evol. Microbiol.">
        <title>The Global Catalogue of Microorganisms (GCM) 10K type strain sequencing project: providing services to taxonomists for standard genome sequencing and annotation.</title>
        <authorList>
            <consortium name="The Broad Institute Genomics Platform"/>
            <consortium name="The Broad Institute Genome Sequencing Center for Infectious Disease"/>
            <person name="Wu L."/>
            <person name="Ma J."/>
        </authorList>
    </citation>
    <scope>NUCLEOTIDE SEQUENCE [LARGE SCALE GENOMIC DNA]</scope>
    <source>
        <strain evidence="2 3">JCM 16374</strain>
    </source>
</reference>
<organism evidence="2 3">
    <name type="scientific">Streptomyces lunalinharesii</name>
    <dbReference type="NCBI Taxonomy" id="333384"/>
    <lineage>
        <taxon>Bacteria</taxon>
        <taxon>Bacillati</taxon>
        <taxon>Actinomycetota</taxon>
        <taxon>Actinomycetes</taxon>
        <taxon>Kitasatosporales</taxon>
        <taxon>Streptomycetaceae</taxon>
        <taxon>Streptomyces</taxon>
    </lineage>
</organism>
<feature type="compositionally biased region" description="Low complexity" evidence="1">
    <location>
        <begin position="63"/>
        <end position="82"/>
    </location>
</feature>
<protein>
    <recommendedName>
        <fullName evidence="4">Secreted protein</fullName>
    </recommendedName>
</protein>
<sequence>MSKRTHHRLPTARFGHRRPAALLALLWLVLSVIAHHDLPETAPSPAPAVAVAPAAVTAHSHAPAGLAPAGHAPAGHRMPGPAHVGGAGHLHDDGAPCPSGAHCSSYDVRSEHVVGPPPLLGTARAARAAAPSAPGPRPTGGPSPPDPATLSVLRI</sequence>
<name>A0ABN3SJH8_9ACTN</name>
<dbReference type="RefSeq" id="WP_344581540.1">
    <property type="nucleotide sequence ID" value="NZ_BAAARK010000023.1"/>
</dbReference>
<feature type="compositionally biased region" description="Low complexity" evidence="1">
    <location>
        <begin position="120"/>
        <end position="132"/>
    </location>
</feature>
<proteinExistence type="predicted"/>
<evidence type="ECO:0008006" key="4">
    <source>
        <dbReference type="Google" id="ProtNLM"/>
    </source>
</evidence>
<evidence type="ECO:0000256" key="1">
    <source>
        <dbReference type="SAM" id="MobiDB-lite"/>
    </source>
</evidence>
<feature type="region of interest" description="Disordered" evidence="1">
    <location>
        <begin position="63"/>
        <end position="155"/>
    </location>
</feature>
<feature type="compositionally biased region" description="Pro residues" evidence="1">
    <location>
        <begin position="133"/>
        <end position="147"/>
    </location>
</feature>
<evidence type="ECO:0000313" key="3">
    <source>
        <dbReference type="Proteomes" id="UP001500994"/>
    </source>
</evidence>
<accession>A0ABN3SJH8</accession>
<keyword evidence="3" id="KW-1185">Reference proteome</keyword>
<gene>
    <name evidence="2" type="ORF">GCM10009864_58310</name>
</gene>
<dbReference type="EMBL" id="BAAARK010000023">
    <property type="protein sequence ID" value="GAA2678643.1"/>
    <property type="molecule type" value="Genomic_DNA"/>
</dbReference>